<dbReference type="EMBL" id="CM029054">
    <property type="protein sequence ID" value="KAG2537413.1"/>
    <property type="molecule type" value="Genomic_DNA"/>
</dbReference>
<dbReference type="Gene3D" id="1.20.1280.50">
    <property type="match status" value="1"/>
</dbReference>
<gene>
    <name evidence="2" type="ORF">PVAP13_9NG293700</name>
</gene>
<name>A0A8T0MM20_PANVG</name>
<reference evidence="2" key="1">
    <citation type="submission" date="2020-05" db="EMBL/GenBank/DDBJ databases">
        <title>WGS assembly of Panicum virgatum.</title>
        <authorList>
            <person name="Lovell J.T."/>
            <person name="Jenkins J."/>
            <person name="Shu S."/>
            <person name="Juenger T.E."/>
            <person name="Schmutz J."/>
        </authorList>
    </citation>
    <scope>NUCLEOTIDE SEQUENCE</scope>
    <source>
        <strain evidence="2">AP13</strain>
    </source>
</reference>
<protein>
    <recommendedName>
        <fullName evidence="1">F-box domain-containing protein</fullName>
    </recommendedName>
</protein>
<dbReference type="InterPro" id="IPR050796">
    <property type="entry name" value="SCF_F-box_component"/>
</dbReference>
<dbReference type="SMART" id="SM00256">
    <property type="entry name" value="FBOX"/>
    <property type="match status" value="2"/>
</dbReference>
<dbReference type="CDD" id="cd22157">
    <property type="entry name" value="F-box_AtFBW1-like"/>
    <property type="match status" value="1"/>
</dbReference>
<dbReference type="OrthoDB" id="597540at2759"/>
<dbReference type="InterPro" id="IPR001810">
    <property type="entry name" value="F-box_dom"/>
</dbReference>
<dbReference type="AlphaFoldDB" id="A0A8T0MM20"/>
<dbReference type="Pfam" id="PF08268">
    <property type="entry name" value="FBA_3"/>
    <property type="match status" value="2"/>
</dbReference>
<dbReference type="Proteomes" id="UP000823388">
    <property type="component" value="Chromosome 9N"/>
</dbReference>
<dbReference type="InterPro" id="IPR013187">
    <property type="entry name" value="F-box-assoc_dom_typ3"/>
</dbReference>
<dbReference type="InterPro" id="IPR017451">
    <property type="entry name" value="F-box-assoc_interact_dom"/>
</dbReference>
<evidence type="ECO:0000259" key="1">
    <source>
        <dbReference type="PROSITE" id="PS50181"/>
    </source>
</evidence>
<dbReference type="PROSITE" id="PS50181">
    <property type="entry name" value="FBOX"/>
    <property type="match status" value="1"/>
</dbReference>
<dbReference type="Pfam" id="PF00646">
    <property type="entry name" value="F-box"/>
    <property type="match status" value="2"/>
</dbReference>
<dbReference type="SUPFAM" id="SSF81383">
    <property type="entry name" value="F-box domain"/>
    <property type="match status" value="2"/>
</dbReference>
<dbReference type="PANTHER" id="PTHR31672:SF13">
    <property type="entry name" value="F-BOX PROTEIN CPR30-LIKE"/>
    <property type="match status" value="1"/>
</dbReference>
<evidence type="ECO:0000313" key="2">
    <source>
        <dbReference type="EMBL" id="KAG2537413.1"/>
    </source>
</evidence>
<evidence type="ECO:0000313" key="3">
    <source>
        <dbReference type="Proteomes" id="UP000823388"/>
    </source>
</evidence>
<sequence>MADSNLGVQELPDEVLTEILARLPAKSAGRFRCVSRAWSAMLSSDYFVDLHARRANRPDHPRLLLTAVGSSYDSYLYSWQPGGAVEKLMPDEFGGGVTVPLTKPCRGLVLVRATNNGGYFVFNPSTGEALALPDSEKPLKMKLRVGISRWPKPKLPFYVRVSYGLGYCTLRKEYKVVRLFSNRQAGGGDDEIAPARTEVFVLNTPGYWRPSAENPPPCTVKEKNPAVFLNGYLHFLCFDGGITTFNISDETLGSLLPPPDFENVASVLTELDGCLCLCYGEPDSEDPIHLCVLRDYEEARWEKLCCIDRTAWTESERMLLDSLWIAPIGIYNYSGGGRKIMFGTGSCKVFAVDPDGGDPEILLTPEDTMVGSCEDDHVPTSVLLEESLVPVGVSIEDMVFSSPTTEAWFDILKWLPTRSVLELRLVCREWRGMIMTDCFTQSHVIHANLKRSPWIKFIVDPRFGHYMDLDDSLGICQYELLPHLDLVCSQPCHGLNVGSCSFWDFVCNPAIGYCKHIQFDDNDGTFFAGRIGLGYDTEIEKHVMVHITYEEKNLETRHYKLQCKMKYVDDCEWDPIDPPPRPVAGIPPTFVNGKIYWMVDPNLGPVSARCEIVAFNVNTEEFEVLQGPPWTHGSGHMTILELQGALCISYSDQSRNTVDLWMMKDDGIWLMEYHIVLDKLEGNAAPLAVDPTDGWILLNTGWSLGYYDPRTSAFETIYTKRFPDLKFYPIICHESLVCPLK</sequence>
<dbReference type="NCBIfam" id="TIGR01640">
    <property type="entry name" value="F_box_assoc_1"/>
    <property type="match status" value="2"/>
</dbReference>
<dbReference type="PANTHER" id="PTHR31672">
    <property type="entry name" value="BNACNNG10540D PROTEIN"/>
    <property type="match status" value="1"/>
</dbReference>
<organism evidence="2 3">
    <name type="scientific">Panicum virgatum</name>
    <name type="common">Blackwell switchgrass</name>
    <dbReference type="NCBI Taxonomy" id="38727"/>
    <lineage>
        <taxon>Eukaryota</taxon>
        <taxon>Viridiplantae</taxon>
        <taxon>Streptophyta</taxon>
        <taxon>Embryophyta</taxon>
        <taxon>Tracheophyta</taxon>
        <taxon>Spermatophyta</taxon>
        <taxon>Magnoliopsida</taxon>
        <taxon>Liliopsida</taxon>
        <taxon>Poales</taxon>
        <taxon>Poaceae</taxon>
        <taxon>PACMAD clade</taxon>
        <taxon>Panicoideae</taxon>
        <taxon>Panicodae</taxon>
        <taxon>Paniceae</taxon>
        <taxon>Panicinae</taxon>
        <taxon>Panicum</taxon>
        <taxon>Panicum sect. Hiantes</taxon>
    </lineage>
</organism>
<keyword evidence="3" id="KW-1185">Reference proteome</keyword>
<dbReference type="InterPro" id="IPR036047">
    <property type="entry name" value="F-box-like_dom_sf"/>
</dbReference>
<proteinExistence type="predicted"/>
<comment type="caution">
    <text evidence="2">The sequence shown here is derived from an EMBL/GenBank/DDBJ whole genome shotgun (WGS) entry which is preliminary data.</text>
</comment>
<feature type="domain" description="F-box" evidence="1">
    <location>
        <begin position="5"/>
        <end position="50"/>
    </location>
</feature>
<accession>A0A8T0MM20</accession>